<dbReference type="EMBL" id="BK015347">
    <property type="protein sequence ID" value="DAE02513.1"/>
    <property type="molecule type" value="Genomic_DNA"/>
</dbReference>
<reference evidence="1" key="1">
    <citation type="journal article" date="2021" name="Proc. Natl. Acad. Sci. U.S.A.">
        <title>A Catalog of Tens of Thousands of Viruses from Human Metagenomes Reveals Hidden Associations with Chronic Diseases.</title>
        <authorList>
            <person name="Tisza M.J."/>
            <person name="Buck C.B."/>
        </authorList>
    </citation>
    <scope>NUCLEOTIDE SEQUENCE</scope>
    <source>
        <strain evidence="1">CtmYS12</strain>
    </source>
</reference>
<name>A0A8S5P7U8_9CAUD</name>
<proteinExistence type="predicted"/>
<accession>A0A8S5P7U8</accession>
<sequence>MASRVDLQDKLEEILGSRNVYYKAPENIKMNYPAIIYSLNNIEDRNANNSSYIRNRSYSVTVISKQSDPEVINKLLELPYCSFDRPYVSDNLNHYVFTLYW</sequence>
<protein>
    <submittedName>
        <fullName evidence="1">Tail completion protein</fullName>
    </submittedName>
</protein>
<organism evidence="1">
    <name type="scientific">Siphoviridae sp. ctmYS12</name>
    <dbReference type="NCBI Taxonomy" id="2825652"/>
    <lineage>
        <taxon>Viruses</taxon>
        <taxon>Duplodnaviria</taxon>
        <taxon>Heunggongvirae</taxon>
        <taxon>Uroviricota</taxon>
        <taxon>Caudoviricetes</taxon>
    </lineage>
</organism>
<evidence type="ECO:0000313" key="1">
    <source>
        <dbReference type="EMBL" id="DAE02513.1"/>
    </source>
</evidence>